<reference evidence="9 10" key="1">
    <citation type="submission" date="2017-02" db="EMBL/GenBank/DDBJ databases">
        <title>Natronthermophilus aegyptiacus gen. nov.,sp. nov., an aerobic, extremely halophilic alkalithermophilic archaeon isolated from the athalassohaline Wadi An Natrun, Egypt.</title>
        <authorList>
            <person name="Zhao B."/>
        </authorList>
    </citation>
    <scope>NUCLEOTIDE SEQUENCE [LARGE SCALE GENOMIC DNA]</scope>
    <source>
        <strain evidence="9 10">CGMCC 1.3597</strain>
    </source>
</reference>
<sequence>MTLVSAVPLVVALCCLSLIAGAKLHTGVDRVLTRVSIQLFGDTVTEFKHEHPDRQAALHAAHTPTTYREYGATTILYALLVALAGSILGIYVIWGLLLVLAIDPETMREALPSALGFLANLGGVPTLSVGELAALLVVSCLTIGALVGAGTYWLRWWYPTYVADGRARRIDTALPSTVAFMYALSRSGMEFPKIVRIVSQQEATYGEAATEFDVAVRNMDAFGMDAITALQTMGRRSASSKFQEFTENLVSVLQSGHSLSEFLEGKYHDFQEESESQQEQTLEMLGTLAEAYVTVLVAGPLFLITILVVIGISVGDTLEPLQALIYVILPFGNLAFVVYLSMVTDSITPGTASPTESTTSASGVGIDSPTAGITTQPRPRPDGGMAHAHDGQANIERVQYYQRFKHIRKRLTSPISTLLERPTLSLVVTIPIALGVIAWRLPAAFTESGFDVTVIDDVIAIAALFVLTVFAIFYELHRRRLEAIEAAVPDLLDRLASVNDAGMSIVSSIDHVRGSDLGPLDEELDRIWADVQWGADLQSALGRFERRVRTRATSRVVTLLTEAMNASDNLATVLRIAARQAAADRRLKRERKQSMVEYMIVVYISFLVFLFIIAVLAAYLLPNLPTDLDMGDAAAGVGGLEGLGGEGLDTFTTVFYHATLVQGLLSGLIAGQLSSGDLRAGAKHAATMIGLSVLLFAVLV</sequence>
<feature type="compositionally biased region" description="Low complexity" evidence="6">
    <location>
        <begin position="349"/>
        <end position="363"/>
    </location>
</feature>
<comment type="subcellular location">
    <subcellularLocation>
        <location evidence="1">Cell membrane</location>
        <topology evidence="1">Multi-pass membrane protein</topology>
    </subcellularLocation>
</comment>
<feature type="domain" description="Type II secretion system protein GspF" evidence="8">
    <location>
        <begin position="492"/>
        <end position="616"/>
    </location>
</feature>
<feature type="transmembrane region" description="Helical" evidence="7">
    <location>
        <begin position="458"/>
        <end position="476"/>
    </location>
</feature>
<dbReference type="OrthoDB" id="12374at2157"/>
<dbReference type="AlphaFoldDB" id="A0A202E9E2"/>
<keyword evidence="4 7" id="KW-1133">Transmembrane helix</keyword>
<organism evidence="9 10">
    <name type="scientific">Natronolimnobius baerhuensis</name>
    <dbReference type="NCBI Taxonomy" id="253108"/>
    <lineage>
        <taxon>Archaea</taxon>
        <taxon>Methanobacteriati</taxon>
        <taxon>Methanobacteriota</taxon>
        <taxon>Stenosarchaea group</taxon>
        <taxon>Halobacteria</taxon>
        <taxon>Halobacteriales</taxon>
        <taxon>Natrialbaceae</taxon>
        <taxon>Natronolimnobius</taxon>
    </lineage>
</organism>
<feature type="domain" description="Type II secretion system protein GspF" evidence="8">
    <location>
        <begin position="181"/>
        <end position="306"/>
    </location>
</feature>
<evidence type="ECO:0000256" key="1">
    <source>
        <dbReference type="ARBA" id="ARBA00004651"/>
    </source>
</evidence>
<feature type="transmembrane region" description="Helical" evidence="7">
    <location>
        <begin position="680"/>
        <end position="699"/>
    </location>
</feature>
<evidence type="ECO:0000313" key="10">
    <source>
        <dbReference type="Proteomes" id="UP000196084"/>
    </source>
</evidence>
<dbReference type="InterPro" id="IPR042094">
    <property type="entry name" value="T2SS_GspF_sf"/>
</dbReference>
<keyword evidence="3 7" id="KW-0812">Transmembrane</keyword>
<dbReference type="PANTHER" id="PTHR35402:SF1">
    <property type="entry name" value="TYPE II SECRETION SYSTEM PROTEIN GSPF DOMAIN-CONTAINING PROTEIN"/>
    <property type="match status" value="1"/>
</dbReference>
<evidence type="ECO:0000256" key="6">
    <source>
        <dbReference type="SAM" id="MobiDB-lite"/>
    </source>
</evidence>
<evidence type="ECO:0000313" key="9">
    <source>
        <dbReference type="EMBL" id="OVE84778.1"/>
    </source>
</evidence>
<evidence type="ECO:0000256" key="4">
    <source>
        <dbReference type="ARBA" id="ARBA00022989"/>
    </source>
</evidence>
<feature type="transmembrane region" description="Helical" evidence="7">
    <location>
        <begin position="418"/>
        <end position="438"/>
    </location>
</feature>
<evidence type="ECO:0000256" key="2">
    <source>
        <dbReference type="ARBA" id="ARBA00022475"/>
    </source>
</evidence>
<feature type="transmembrane region" description="Helical" evidence="7">
    <location>
        <begin position="595"/>
        <end position="621"/>
    </location>
</feature>
<dbReference type="Pfam" id="PF00482">
    <property type="entry name" value="T2SSF"/>
    <property type="match status" value="2"/>
</dbReference>
<evidence type="ECO:0000256" key="3">
    <source>
        <dbReference type="ARBA" id="ARBA00022692"/>
    </source>
</evidence>
<accession>A0A202E9E2</accession>
<proteinExistence type="predicted"/>
<feature type="transmembrane region" description="Helical" evidence="7">
    <location>
        <begin position="291"/>
        <end position="315"/>
    </location>
</feature>
<dbReference type="Proteomes" id="UP000196084">
    <property type="component" value="Unassembled WGS sequence"/>
</dbReference>
<gene>
    <name evidence="9" type="ORF">B2G88_10385</name>
</gene>
<keyword evidence="2" id="KW-1003">Cell membrane</keyword>
<keyword evidence="10" id="KW-1185">Reference proteome</keyword>
<evidence type="ECO:0000256" key="7">
    <source>
        <dbReference type="SAM" id="Phobius"/>
    </source>
</evidence>
<feature type="transmembrane region" description="Helical" evidence="7">
    <location>
        <begin position="75"/>
        <end position="102"/>
    </location>
</feature>
<dbReference type="InterPro" id="IPR018076">
    <property type="entry name" value="T2SS_GspF_dom"/>
</dbReference>
<protein>
    <submittedName>
        <fullName evidence="9">Type II secretion protein F</fullName>
    </submittedName>
</protein>
<name>A0A202E9E2_9EURY</name>
<dbReference type="PANTHER" id="PTHR35402">
    <property type="entry name" value="INTEGRAL MEMBRANE PROTEIN-RELATED"/>
    <property type="match status" value="1"/>
</dbReference>
<keyword evidence="5 7" id="KW-0472">Membrane</keyword>
<dbReference type="InterPro" id="IPR056569">
    <property type="entry name" value="ArlJ-like"/>
</dbReference>
<dbReference type="Gene3D" id="1.20.81.30">
    <property type="entry name" value="Type II secretion system (T2SS), domain F"/>
    <property type="match status" value="1"/>
</dbReference>
<dbReference type="EMBL" id="MWPH01000002">
    <property type="protein sequence ID" value="OVE84778.1"/>
    <property type="molecule type" value="Genomic_DNA"/>
</dbReference>
<evidence type="ECO:0000256" key="5">
    <source>
        <dbReference type="ARBA" id="ARBA00023136"/>
    </source>
</evidence>
<dbReference type="GO" id="GO:0005886">
    <property type="term" value="C:plasma membrane"/>
    <property type="evidence" value="ECO:0007669"/>
    <property type="project" value="UniProtKB-SubCell"/>
</dbReference>
<evidence type="ECO:0000259" key="8">
    <source>
        <dbReference type="Pfam" id="PF00482"/>
    </source>
</evidence>
<feature type="transmembrane region" description="Helical" evidence="7">
    <location>
        <begin position="133"/>
        <end position="154"/>
    </location>
</feature>
<feature type="transmembrane region" description="Helical" evidence="7">
    <location>
        <begin position="654"/>
        <end position="673"/>
    </location>
</feature>
<dbReference type="RefSeq" id="WP_054862951.1">
    <property type="nucleotide sequence ID" value="NZ_MWPH01000002.1"/>
</dbReference>
<feature type="region of interest" description="Disordered" evidence="6">
    <location>
        <begin position="349"/>
        <end position="388"/>
    </location>
</feature>
<feature type="transmembrane region" description="Helical" evidence="7">
    <location>
        <begin position="321"/>
        <end position="340"/>
    </location>
</feature>
<comment type="caution">
    <text evidence="9">The sequence shown here is derived from an EMBL/GenBank/DDBJ whole genome shotgun (WGS) entry which is preliminary data.</text>
</comment>